<evidence type="ECO:0000313" key="3">
    <source>
        <dbReference type="Proteomes" id="UP000287651"/>
    </source>
</evidence>
<feature type="region of interest" description="Disordered" evidence="1">
    <location>
        <begin position="130"/>
        <end position="172"/>
    </location>
</feature>
<evidence type="ECO:0000256" key="1">
    <source>
        <dbReference type="SAM" id="MobiDB-lite"/>
    </source>
</evidence>
<protein>
    <submittedName>
        <fullName evidence="2">Uncharacterized protein</fullName>
    </submittedName>
</protein>
<dbReference type="AlphaFoldDB" id="A0A426Z1C9"/>
<feature type="compositionally biased region" description="Basic and acidic residues" evidence="1">
    <location>
        <begin position="1"/>
        <end position="22"/>
    </location>
</feature>
<feature type="region of interest" description="Disordered" evidence="1">
    <location>
        <begin position="1"/>
        <end position="68"/>
    </location>
</feature>
<sequence>MIAPTKEPKLEVMTLEPKEKDTPQSATRTVPTLAGYTNLQKLKIKRSAAPPPPEGHPQASPFSPHGNLTSSITVLEQQRRCAPPLYSFPSQQRPPTATVASTAATLNLLTITSCKVRLLCTKVLISKGQPSMPSSRSPCFTASPWPPTTAPELDGGGAPRGDRGLPRRPLQGSSTQISHLSIVAALTPFIVCCLPLLPCFSR</sequence>
<reference evidence="2 3" key="1">
    <citation type="journal article" date="2014" name="Agronomy (Basel)">
        <title>A Draft Genome Sequence for Ensete ventricosum, the Drought-Tolerant Tree Against Hunger.</title>
        <authorList>
            <person name="Harrison J."/>
            <person name="Moore K.A."/>
            <person name="Paszkiewicz K."/>
            <person name="Jones T."/>
            <person name="Grant M."/>
            <person name="Ambacheew D."/>
            <person name="Muzemil S."/>
            <person name="Studholme D.J."/>
        </authorList>
    </citation>
    <scope>NUCLEOTIDE SEQUENCE [LARGE SCALE GENOMIC DNA]</scope>
</reference>
<comment type="caution">
    <text evidence="2">The sequence shown here is derived from an EMBL/GenBank/DDBJ whole genome shotgun (WGS) entry which is preliminary data.</text>
</comment>
<dbReference type="Proteomes" id="UP000287651">
    <property type="component" value="Unassembled WGS sequence"/>
</dbReference>
<feature type="compositionally biased region" description="Polar residues" evidence="1">
    <location>
        <begin position="130"/>
        <end position="140"/>
    </location>
</feature>
<feature type="compositionally biased region" description="Polar residues" evidence="1">
    <location>
        <begin position="23"/>
        <end position="40"/>
    </location>
</feature>
<proteinExistence type="predicted"/>
<organism evidence="2 3">
    <name type="scientific">Ensete ventricosum</name>
    <name type="common">Abyssinian banana</name>
    <name type="synonym">Musa ensete</name>
    <dbReference type="NCBI Taxonomy" id="4639"/>
    <lineage>
        <taxon>Eukaryota</taxon>
        <taxon>Viridiplantae</taxon>
        <taxon>Streptophyta</taxon>
        <taxon>Embryophyta</taxon>
        <taxon>Tracheophyta</taxon>
        <taxon>Spermatophyta</taxon>
        <taxon>Magnoliopsida</taxon>
        <taxon>Liliopsida</taxon>
        <taxon>Zingiberales</taxon>
        <taxon>Musaceae</taxon>
        <taxon>Ensete</taxon>
    </lineage>
</organism>
<accession>A0A426Z1C9</accession>
<dbReference type="EMBL" id="AMZH03009006">
    <property type="protein sequence ID" value="RRT57776.1"/>
    <property type="molecule type" value="Genomic_DNA"/>
</dbReference>
<evidence type="ECO:0000313" key="2">
    <source>
        <dbReference type="EMBL" id="RRT57776.1"/>
    </source>
</evidence>
<gene>
    <name evidence="2" type="ORF">B296_00022042</name>
</gene>
<name>A0A426Z1C9_ENSVE</name>